<keyword evidence="2" id="KW-1185">Reference proteome</keyword>
<dbReference type="AlphaFoldDB" id="A0A7W9ZDZ9"/>
<dbReference type="Proteomes" id="UP000544872">
    <property type="component" value="Unassembled WGS sequence"/>
</dbReference>
<organism evidence="1 2">
    <name type="scientific">Novispirillum itersonii</name>
    <name type="common">Aquaspirillum itersonii</name>
    <dbReference type="NCBI Taxonomy" id="189"/>
    <lineage>
        <taxon>Bacteria</taxon>
        <taxon>Pseudomonadati</taxon>
        <taxon>Pseudomonadota</taxon>
        <taxon>Alphaproteobacteria</taxon>
        <taxon>Rhodospirillales</taxon>
        <taxon>Novispirillaceae</taxon>
        <taxon>Novispirillum</taxon>
    </lineage>
</organism>
<reference evidence="1 2" key="1">
    <citation type="submission" date="2020-08" db="EMBL/GenBank/DDBJ databases">
        <title>Genomic Encyclopedia of Type Strains, Phase IV (KMG-IV): sequencing the most valuable type-strain genomes for metagenomic binning, comparative biology and taxonomic classification.</title>
        <authorList>
            <person name="Goeker M."/>
        </authorList>
    </citation>
    <scope>NUCLEOTIDE SEQUENCE [LARGE SCALE GENOMIC DNA]</scope>
    <source>
        <strain evidence="1 2">DSM 11590</strain>
    </source>
</reference>
<evidence type="ECO:0000313" key="1">
    <source>
        <dbReference type="EMBL" id="MBB6209650.1"/>
    </source>
</evidence>
<comment type="caution">
    <text evidence="1">The sequence shown here is derived from an EMBL/GenBank/DDBJ whole genome shotgun (WGS) entry which is preliminary data.</text>
</comment>
<evidence type="ECO:0008006" key="3">
    <source>
        <dbReference type="Google" id="ProtNLM"/>
    </source>
</evidence>
<dbReference type="RefSeq" id="WP_184262114.1">
    <property type="nucleotide sequence ID" value="NZ_JACIIX010000003.1"/>
</dbReference>
<protein>
    <recommendedName>
        <fullName evidence="3">Lipoprotein</fullName>
    </recommendedName>
</protein>
<accession>A0A7W9ZDZ9</accession>
<dbReference type="EMBL" id="JACIIX010000003">
    <property type="protein sequence ID" value="MBB6209650.1"/>
    <property type="molecule type" value="Genomic_DNA"/>
</dbReference>
<name>A0A7W9ZDZ9_NOVIT</name>
<sequence length="114" mass="12354">MTAAEMYRQIGRRIAGRGTRRLPIIVATLSLAGILAGCADPWVDRRREAGKPNTFVGTSTDNRAMICHAGAVTPEVQRLAAQECARTKRSPVFLGTMAYQCSLTAPNLSAFDCR</sequence>
<gene>
    <name evidence="1" type="ORF">FHS48_001058</name>
</gene>
<proteinExistence type="predicted"/>
<evidence type="ECO:0000313" key="2">
    <source>
        <dbReference type="Proteomes" id="UP000544872"/>
    </source>
</evidence>